<protein>
    <submittedName>
        <fullName evidence="3">PBSX family phage terminase large subunit</fullName>
    </submittedName>
</protein>
<comment type="caution">
    <text evidence="3">The sequence shown here is derived from an EMBL/GenBank/DDBJ whole genome shotgun (WGS) entry which is preliminary data.</text>
</comment>
<dbReference type="InterPro" id="IPR027417">
    <property type="entry name" value="P-loop_NTPase"/>
</dbReference>
<dbReference type="PANTHER" id="PTHR39184">
    <property type="match status" value="1"/>
</dbReference>
<evidence type="ECO:0000259" key="2">
    <source>
        <dbReference type="Pfam" id="PF17288"/>
    </source>
</evidence>
<organism evidence="3 4">
    <name type="scientific">Listeria booriae</name>
    <dbReference type="NCBI Taxonomy" id="1552123"/>
    <lineage>
        <taxon>Bacteria</taxon>
        <taxon>Bacillati</taxon>
        <taxon>Bacillota</taxon>
        <taxon>Bacilli</taxon>
        <taxon>Bacillales</taxon>
        <taxon>Listeriaceae</taxon>
        <taxon>Listeria</taxon>
    </lineage>
</organism>
<dbReference type="InterPro" id="IPR052380">
    <property type="entry name" value="Viral_DNA_packaging_terminase"/>
</dbReference>
<name>A0A7X1CBG4_9LIST</name>
<evidence type="ECO:0000313" key="4">
    <source>
        <dbReference type="Proteomes" id="UP000533953"/>
    </source>
</evidence>
<dbReference type="AlphaFoldDB" id="A0A7X1CBG4"/>
<feature type="domain" description="Phage terminase large subunit C-terminal" evidence="2">
    <location>
        <begin position="280"/>
        <end position="439"/>
    </location>
</feature>
<sequence length="448" mass="51823">MAKVQTHPAIDKKLKHFKVINVIDLINPAFYDLWLAEQNHIIAKGGRSSMKSSVISLKLVEMKMADPLANIVCLRKVANTLYKSVYQQIKWALYEMGVADEFNFGKSPMEIVHKKTGTGFYFSGCDDPQKLKSMKIPVGYVSALWFEELAEFAGVQDIDVVEDTFIRQDLPDGKEVKVFMSYNPPRNPYEWVNEYVDTKRGDDDFLIHHTTYLDDKMGFLSKQIIKKIEKYKKNDYDYYRWMYLGEVIGLGDNVYNMNLFKAIKELPEDDKLRCIDFAIDTGHQISATTCIALALTVKGNVILLDTFYYSPADQIVKKAPSELSELLYSFMKKVAVLYKVPIEVRTIDSAEGGIRNQYYKDYKIRLHPVHKGTKVDMIDGVHDLLAQGRFYYLDIPANNVFVIEHRKYQWDEKTIKSSKPEVIKTDDHTCDAFQYYCKDNRKKLKLVS</sequence>
<dbReference type="PANTHER" id="PTHR39184:SF1">
    <property type="entry name" value="PBSX PHAGE TERMINASE LARGE SUBUNIT"/>
    <property type="match status" value="1"/>
</dbReference>
<dbReference type="Pfam" id="PF04466">
    <property type="entry name" value="Terminase_3"/>
    <property type="match status" value="1"/>
</dbReference>
<accession>A0A7X1CBG4</accession>
<evidence type="ECO:0000259" key="1">
    <source>
        <dbReference type="Pfam" id="PF04466"/>
    </source>
</evidence>
<dbReference type="InterPro" id="IPR035413">
    <property type="entry name" value="Terminase_L_C"/>
</dbReference>
<reference evidence="3 4" key="1">
    <citation type="submission" date="2020-03" db="EMBL/GenBank/DDBJ databases">
        <title>Soil Listeria distribution.</title>
        <authorList>
            <person name="Liao J."/>
            <person name="Wiedmann M."/>
        </authorList>
    </citation>
    <scope>NUCLEOTIDE SEQUENCE [LARGE SCALE GENOMIC DNA]</scope>
    <source>
        <strain evidence="3 4">FSL L7-1547</strain>
    </source>
</reference>
<feature type="domain" description="Phage terminase large subunit N-terminal" evidence="1">
    <location>
        <begin position="38"/>
        <end position="246"/>
    </location>
</feature>
<gene>
    <name evidence="3" type="ORF">HCI99_06155</name>
</gene>
<dbReference type="InterPro" id="IPR006437">
    <property type="entry name" value="Phage_terminase_lsu"/>
</dbReference>
<dbReference type="Gene3D" id="3.30.420.280">
    <property type="match status" value="1"/>
</dbReference>
<dbReference type="EMBL" id="JAASTX010000006">
    <property type="protein sequence ID" value="MBC1491404.1"/>
    <property type="molecule type" value="Genomic_DNA"/>
</dbReference>
<dbReference type="NCBIfam" id="TIGR01547">
    <property type="entry name" value="phage_term_2"/>
    <property type="match status" value="1"/>
</dbReference>
<dbReference type="InterPro" id="IPR035412">
    <property type="entry name" value="Terminase_L_N"/>
</dbReference>
<dbReference type="Proteomes" id="UP000533953">
    <property type="component" value="Unassembled WGS sequence"/>
</dbReference>
<dbReference type="Gene3D" id="3.40.50.300">
    <property type="entry name" value="P-loop containing nucleotide triphosphate hydrolases"/>
    <property type="match status" value="1"/>
</dbReference>
<evidence type="ECO:0000313" key="3">
    <source>
        <dbReference type="EMBL" id="MBC1491404.1"/>
    </source>
</evidence>
<dbReference type="RefSeq" id="WP_185417162.1">
    <property type="nucleotide sequence ID" value="NZ_JAASTX010000006.1"/>
</dbReference>
<dbReference type="Pfam" id="PF17288">
    <property type="entry name" value="Terminase_3C"/>
    <property type="match status" value="1"/>
</dbReference>
<proteinExistence type="predicted"/>